<dbReference type="InterPro" id="IPR029486">
    <property type="entry name" value="GH97_N"/>
</dbReference>
<dbReference type="RefSeq" id="WP_136577814.1">
    <property type="nucleotide sequence ID" value="NZ_STFF01000003.1"/>
</dbReference>
<comment type="subunit">
    <text evidence="2">Monomer.</text>
</comment>
<feature type="signal peptide" evidence="4">
    <location>
        <begin position="1"/>
        <end position="22"/>
    </location>
</feature>
<dbReference type="PANTHER" id="PTHR35803:SF3">
    <property type="entry name" value="ALPHA-GLUCOSIDASE"/>
    <property type="match status" value="1"/>
</dbReference>
<keyword evidence="8" id="KW-0378">Hydrolase</keyword>
<evidence type="ECO:0000259" key="6">
    <source>
        <dbReference type="Pfam" id="PF14508"/>
    </source>
</evidence>
<dbReference type="InterPro" id="IPR013785">
    <property type="entry name" value="Aldolase_TIM"/>
</dbReference>
<sequence length="639" mass="73157">MTNCNRLIKRTVAVMASLLVLANVVGQSIIDSTKTMITSPDKNYVVTFYQKQNADGTRTMFYTLNYKQQPVITESVLDIQLDNNLSERAMALKVDKHVKWCENLQVKAIKYSSKDTAWKPVYGERSVIKDNYNAVTVELVKDDNPIYWMHVELRVYNEGAALRYFFPENIKGTYYRVVAENTTFTLPEGTNAWHASWAQAPYNLLPLNDWPDESERPLTLQLPNGWYACLAEAQMVDYARTKFKLSKETKNTIVTSMYTPADLISPVGTPWRVMMVAEKPGDLVTNNDLLLNLNDPSKIQDVSWIKPGKIMRVMTQTTKDAFENIDFATKHGLQYILFDWKWYGPAFTFTSDATKVAIPDFDLPGIIKYGKEKGIGVWLYCNLQGVYAQSDSLFRVYRDWGVKGVKFGFVQAGSHRWTTWLEEMFKKCAENRMMVNVHDDWRPTGEQRTWPNLMTAEGIRGNEEMPDATHNTVLPFTRYMAGAGDYTICYYDKRIKTTQAHQLALAAIYYSPIQTLYWYDKPAYSNDEPELEFWDKIPVSWDETKVLQGKPGEFITTARRKGDDWFVGTITNNDARTVQLAFDFLPKGKKYTAVIYSDDDTVQTKTKVGLQKKVVTATTVLEVKLKPSGGQAIRLTPIK</sequence>
<organism evidence="8 9">
    <name type="scientific">Niastella caeni</name>
    <dbReference type="NCBI Taxonomy" id="2569763"/>
    <lineage>
        <taxon>Bacteria</taxon>
        <taxon>Pseudomonadati</taxon>
        <taxon>Bacteroidota</taxon>
        <taxon>Chitinophagia</taxon>
        <taxon>Chitinophagales</taxon>
        <taxon>Chitinophagaceae</taxon>
        <taxon>Niastella</taxon>
    </lineage>
</organism>
<dbReference type="InterPro" id="IPR052720">
    <property type="entry name" value="Glycosyl_hydrolase_97"/>
</dbReference>
<dbReference type="InterPro" id="IPR017853">
    <property type="entry name" value="GH"/>
</dbReference>
<evidence type="ECO:0000259" key="5">
    <source>
        <dbReference type="Pfam" id="PF10566"/>
    </source>
</evidence>
<gene>
    <name evidence="8" type="ORF">FAM09_14395</name>
</gene>
<evidence type="ECO:0000256" key="4">
    <source>
        <dbReference type="SAM" id="SignalP"/>
    </source>
</evidence>
<dbReference type="Pfam" id="PF10566">
    <property type="entry name" value="Glyco_hydro_97"/>
    <property type="match status" value="1"/>
</dbReference>
<dbReference type="Gene3D" id="3.20.20.70">
    <property type="entry name" value="Aldolase class I"/>
    <property type="match status" value="1"/>
</dbReference>
<evidence type="ECO:0000256" key="2">
    <source>
        <dbReference type="ARBA" id="ARBA00011245"/>
    </source>
</evidence>
<dbReference type="SUPFAM" id="SSF51445">
    <property type="entry name" value="(Trans)glycosidases"/>
    <property type="match status" value="1"/>
</dbReference>
<dbReference type="PANTHER" id="PTHR35803">
    <property type="entry name" value="GLUCAN 1,4-ALPHA-GLUCOSIDASE SUSB-RELATED"/>
    <property type="match status" value="1"/>
</dbReference>
<evidence type="ECO:0000313" key="9">
    <source>
        <dbReference type="Proteomes" id="UP000306918"/>
    </source>
</evidence>
<dbReference type="Pfam" id="PF14508">
    <property type="entry name" value="GH97_N"/>
    <property type="match status" value="1"/>
</dbReference>
<keyword evidence="4" id="KW-0732">Signal</keyword>
<dbReference type="InterPro" id="IPR029483">
    <property type="entry name" value="GH97_C"/>
</dbReference>
<keyword evidence="3" id="KW-0106">Calcium</keyword>
<dbReference type="Pfam" id="PF14509">
    <property type="entry name" value="GH97_C"/>
    <property type="match status" value="1"/>
</dbReference>
<dbReference type="Gene3D" id="2.70.98.10">
    <property type="match status" value="1"/>
</dbReference>
<evidence type="ECO:0000259" key="7">
    <source>
        <dbReference type="Pfam" id="PF14509"/>
    </source>
</evidence>
<feature type="chain" id="PRO_5020952371" evidence="4">
    <location>
        <begin position="23"/>
        <end position="639"/>
    </location>
</feature>
<evidence type="ECO:0000256" key="3">
    <source>
        <dbReference type="ARBA" id="ARBA00022837"/>
    </source>
</evidence>
<feature type="domain" description="Glycosyl-hydrolase 97 catalytic" evidence="5">
    <location>
        <begin position="317"/>
        <end position="459"/>
    </location>
</feature>
<keyword evidence="9" id="KW-1185">Reference proteome</keyword>
<feature type="domain" description="Glycosyl-hydrolase 97 N-terminal" evidence="6">
    <location>
        <begin position="37"/>
        <end position="296"/>
    </location>
</feature>
<evidence type="ECO:0000256" key="1">
    <source>
        <dbReference type="ARBA" id="ARBA00001913"/>
    </source>
</evidence>
<dbReference type="GO" id="GO:0016787">
    <property type="term" value="F:hydrolase activity"/>
    <property type="evidence" value="ECO:0007669"/>
    <property type="project" value="UniProtKB-KW"/>
</dbReference>
<dbReference type="OrthoDB" id="57532at2"/>
<evidence type="ECO:0000313" key="8">
    <source>
        <dbReference type="EMBL" id="THU39682.1"/>
    </source>
</evidence>
<accession>A0A4S8I1T0</accession>
<dbReference type="InterPro" id="IPR014718">
    <property type="entry name" value="GH-type_carb-bd"/>
</dbReference>
<proteinExistence type="predicted"/>
<comment type="caution">
    <text evidence="8">The sequence shown here is derived from an EMBL/GenBank/DDBJ whole genome shotgun (WGS) entry which is preliminary data.</text>
</comment>
<comment type="cofactor">
    <cofactor evidence="1">
        <name>Ca(2+)</name>
        <dbReference type="ChEBI" id="CHEBI:29108"/>
    </cofactor>
</comment>
<dbReference type="EMBL" id="STFF01000003">
    <property type="protein sequence ID" value="THU39682.1"/>
    <property type="molecule type" value="Genomic_DNA"/>
</dbReference>
<feature type="domain" description="Glycosyl-hydrolase 97 C-terminal oligomerisation" evidence="7">
    <location>
        <begin position="540"/>
        <end position="636"/>
    </location>
</feature>
<dbReference type="AlphaFoldDB" id="A0A4S8I1T0"/>
<reference evidence="8 9" key="1">
    <citation type="submission" date="2019-04" db="EMBL/GenBank/DDBJ databases">
        <title>Niastella caeni sp. nov., isolated from activated sludge.</title>
        <authorList>
            <person name="Sheng M."/>
        </authorList>
    </citation>
    <scope>NUCLEOTIDE SEQUENCE [LARGE SCALE GENOMIC DNA]</scope>
    <source>
        <strain evidence="8 9">HX-2-15</strain>
    </source>
</reference>
<dbReference type="Proteomes" id="UP000306918">
    <property type="component" value="Unassembled WGS sequence"/>
</dbReference>
<dbReference type="GO" id="GO:0030246">
    <property type="term" value="F:carbohydrate binding"/>
    <property type="evidence" value="ECO:0007669"/>
    <property type="project" value="InterPro"/>
</dbReference>
<name>A0A4S8I1T0_9BACT</name>
<protein>
    <submittedName>
        <fullName evidence="8">Glycoside hydrolase family 97 protein</fullName>
    </submittedName>
</protein>
<dbReference type="InterPro" id="IPR019563">
    <property type="entry name" value="GH97_catalytic"/>
</dbReference>